<comment type="caution">
    <text evidence="2">The sequence shown here is derived from an EMBL/GenBank/DDBJ whole genome shotgun (WGS) entry which is preliminary data.</text>
</comment>
<dbReference type="Proteomes" id="UP000479526">
    <property type="component" value="Unassembled WGS sequence"/>
</dbReference>
<reference evidence="2 3" key="1">
    <citation type="submission" date="2020-01" db="EMBL/GenBank/DDBJ databases">
        <title>Herbidospora sp. NEAU-GS84 nov., a novel actinomycete isolated from soil.</title>
        <authorList>
            <person name="Han L."/>
        </authorList>
    </citation>
    <scope>NUCLEOTIDE SEQUENCE [LARGE SCALE GENOMIC DNA]</scope>
    <source>
        <strain evidence="2 3">NEAU-GS84</strain>
    </source>
</reference>
<keyword evidence="1" id="KW-0732">Signal</keyword>
<proteinExistence type="predicted"/>
<evidence type="ECO:0000313" key="3">
    <source>
        <dbReference type="Proteomes" id="UP000479526"/>
    </source>
</evidence>
<evidence type="ECO:0008006" key="4">
    <source>
        <dbReference type="Google" id="ProtNLM"/>
    </source>
</evidence>
<keyword evidence="3" id="KW-1185">Reference proteome</keyword>
<name>A0A7C9N5S2_9ACTN</name>
<dbReference type="EMBL" id="WXEW01000013">
    <property type="protein sequence ID" value="NAS27110.1"/>
    <property type="molecule type" value="Genomic_DNA"/>
</dbReference>
<sequence>MKLKTSQKAVLVAALAVGALGVFGAPALAAPGPLPPPPCDYAVDSDDCVVPPDPNMHWGNERPSD</sequence>
<gene>
    <name evidence="2" type="ORF">GT755_36265</name>
</gene>
<dbReference type="AlphaFoldDB" id="A0A7C9N5S2"/>
<feature type="chain" id="PRO_5028956190" description="Porin" evidence="1">
    <location>
        <begin position="30"/>
        <end position="65"/>
    </location>
</feature>
<evidence type="ECO:0000313" key="2">
    <source>
        <dbReference type="EMBL" id="NAS27110.1"/>
    </source>
</evidence>
<organism evidence="2 3">
    <name type="scientific">Herbidospora solisilvae</name>
    <dbReference type="NCBI Taxonomy" id="2696284"/>
    <lineage>
        <taxon>Bacteria</taxon>
        <taxon>Bacillati</taxon>
        <taxon>Actinomycetota</taxon>
        <taxon>Actinomycetes</taxon>
        <taxon>Streptosporangiales</taxon>
        <taxon>Streptosporangiaceae</taxon>
        <taxon>Herbidospora</taxon>
    </lineage>
</organism>
<accession>A0A7C9N5S2</accession>
<protein>
    <recommendedName>
        <fullName evidence="4">Porin</fullName>
    </recommendedName>
</protein>
<dbReference type="RefSeq" id="WP_161484070.1">
    <property type="nucleotide sequence ID" value="NZ_WXEW01000013.1"/>
</dbReference>
<feature type="signal peptide" evidence="1">
    <location>
        <begin position="1"/>
        <end position="29"/>
    </location>
</feature>
<evidence type="ECO:0000256" key="1">
    <source>
        <dbReference type="SAM" id="SignalP"/>
    </source>
</evidence>